<dbReference type="EMBL" id="JAZDQT010000002">
    <property type="protein sequence ID" value="MEE1945611.1"/>
    <property type="molecule type" value="Genomic_DNA"/>
</dbReference>
<dbReference type="Proteomes" id="UP001336835">
    <property type="component" value="Unassembled WGS sequence"/>
</dbReference>
<dbReference type="RefSeq" id="WP_330107952.1">
    <property type="nucleotide sequence ID" value="NZ_JAZDQT010000002.1"/>
</dbReference>
<comment type="caution">
    <text evidence="1">The sequence shown here is derived from an EMBL/GenBank/DDBJ whole genome shotgun (WGS) entry which is preliminary data.</text>
</comment>
<sequence length="155" mass="17340">MKRYFFALATLATLFTACQGNKSEQATTDTTALDTNIVSTTPQHCYQYIKNRDTAKLSFMTSGTITTGELSYNFAEKDSNKGIIKGEMRGDTLIADYTFSSEGKESIRQVAFLKKGDQMLEGFGDVLEKDGKMIFKDLHTLKFGQPIIFDKTDCH</sequence>
<accession>A0ABU7I8J2</accession>
<gene>
    <name evidence="1" type="ORF">VRU48_10885</name>
</gene>
<evidence type="ECO:0008006" key="3">
    <source>
        <dbReference type="Google" id="ProtNLM"/>
    </source>
</evidence>
<keyword evidence="2" id="KW-1185">Reference proteome</keyword>
<proteinExistence type="predicted"/>
<evidence type="ECO:0000313" key="2">
    <source>
        <dbReference type="Proteomes" id="UP001336835"/>
    </source>
</evidence>
<reference evidence="1 2" key="1">
    <citation type="submission" date="2024-01" db="EMBL/GenBank/DDBJ databases">
        <title>Pedobacter sp. nov., isolated from fresh soil.</title>
        <authorList>
            <person name="Le N.T.T."/>
        </authorList>
    </citation>
    <scope>NUCLEOTIDE SEQUENCE [LARGE SCALE GENOMIC DNA]</scope>
    <source>
        <strain evidence="1 2">KR3-3</strain>
    </source>
</reference>
<name>A0ABU7I8J2_9SPHI</name>
<protein>
    <recommendedName>
        <fullName evidence="3">Lipoprotein</fullName>
    </recommendedName>
</protein>
<evidence type="ECO:0000313" key="1">
    <source>
        <dbReference type="EMBL" id="MEE1945611.1"/>
    </source>
</evidence>
<dbReference type="PROSITE" id="PS51257">
    <property type="entry name" value="PROKAR_LIPOPROTEIN"/>
    <property type="match status" value="1"/>
</dbReference>
<organism evidence="1 2">
    <name type="scientific">Pedobacter albus</name>
    <dbReference type="NCBI Taxonomy" id="3113905"/>
    <lineage>
        <taxon>Bacteria</taxon>
        <taxon>Pseudomonadati</taxon>
        <taxon>Bacteroidota</taxon>
        <taxon>Sphingobacteriia</taxon>
        <taxon>Sphingobacteriales</taxon>
        <taxon>Sphingobacteriaceae</taxon>
        <taxon>Pedobacter</taxon>
    </lineage>
</organism>